<keyword evidence="3" id="KW-1185">Reference proteome</keyword>
<feature type="region of interest" description="Disordered" evidence="1">
    <location>
        <begin position="56"/>
        <end position="85"/>
    </location>
</feature>
<dbReference type="EMBL" id="JANAWD010000021">
    <property type="protein sequence ID" value="KAJ3490860.1"/>
    <property type="molecule type" value="Genomic_DNA"/>
</dbReference>
<proteinExistence type="predicted"/>
<dbReference type="AlphaFoldDB" id="A0AAD5VB49"/>
<feature type="compositionally biased region" description="Basic and acidic residues" evidence="1">
    <location>
        <begin position="66"/>
        <end position="85"/>
    </location>
</feature>
<reference evidence="2" key="1">
    <citation type="submission" date="2022-07" db="EMBL/GenBank/DDBJ databases">
        <title>Genome Sequence of Physisporinus lineatus.</title>
        <authorList>
            <person name="Buettner E."/>
        </authorList>
    </citation>
    <scope>NUCLEOTIDE SEQUENCE</scope>
    <source>
        <strain evidence="2">VT162</strain>
    </source>
</reference>
<evidence type="ECO:0000256" key="1">
    <source>
        <dbReference type="SAM" id="MobiDB-lite"/>
    </source>
</evidence>
<dbReference type="Proteomes" id="UP001212997">
    <property type="component" value="Unassembled WGS sequence"/>
</dbReference>
<organism evidence="2 3">
    <name type="scientific">Meripilus lineatus</name>
    <dbReference type="NCBI Taxonomy" id="2056292"/>
    <lineage>
        <taxon>Eukaryota</taxon>
        <taxon>Fungi</taxon>
        <taxon>Dikarya</taxon>
        <taxon>Basidiomycota</taxon>
        <taxon>Agaricomycotina</taxon>
        <taxon>Agaricomycetes</taxon>
        <taxon>Polyporales</taxon>
        <taxon>Meripilaceae</taxon>
        <taxon>Meripilus</taxon>
    </lineage>
</organism>
<evidence type="ECO:0000313" key="2">
    <source>
        <dbReference type="EMBL" id="KAJ3490860.1"/>
    </source>
</evidence>
<sequence>MVSPIAGSHATSSTISLVTRDELYGDASSEGNPETSEELDGALLVMERLVKQSLGEYHTGTWPTTERTDERPKKRRRVEGEHVEDGTSELPFRLISGSGSPKTISLQPKPAPVLLVREPPTEDDGREARVRAERAAAVAVDASWVLEASRQPYYPPAAWEKKIMTVQCDQAPVGTQMLVLEATRQPSVTIKTPRVPEKSKPCPHDFPPDKLMCSVVQINPSSVLDDTRVSRKRKRVRGRRKHEVVSRPQAAFWRPLRAWQGKSAGYAYGYSSSKPVDFYGTRARHYRRDTMRKGVLVA</sequence>
<gene>
    <name evidence="2" type="ORF">NLI96_g1151</name>
</gene>
<name>A0AAD5VB49_9APHY</name>
<feature type="region of interest" description="Disordered" evidence="1">
    <location>
        <begin position="1"/>
        <end position="41"/>
    </location>
</feature>
<comment type="caution">
    <text evidence="2">The sequence shown here is derived from an EMBL/GenBank/DDBJ whole genome shotgun (WGS) entry which is preliminary data.</text>
</comment>
<evidence type="ECO:0000313" key="3">
    <source>
        <dbReference type="Proteomes" id="UP001212997"/>
    </source>
</evidence>
<accession>A0AAD5VB49</accession>
<protein>
    <submittedName>
        <fullName evidence="2">Uncharacterized protein</fullName>
    </submittedName>
</protein>